<comment type="caution">
    <text evidence="1">The sequence shown here is derived from an EMBL/GenBank/DDBJ whole genome shotgun (WGS) entry which is preliminary data.</text>
</comment>
<proteinExistence type="predicted"/>
<sequence>MPHSGDPKANILNNAMMNLESLDFHEEDKSKNPEQVDEMEEQIPLLTTPKEEVILFTYLALIDETIAAMLTKREEDNQRPIYYGIIFFNQHREDQPFKDILGSVDIEGRKLKCGIELSEFNIDYQPRRATKAWVLADFIDECTFTTNALSLPTSEGVGVLLIEPANKEE</sequence>
<reference evidence="1 2" key="1">
    <citation type="journal article" date="2024" name="G3 (Bethesda)">
        <title>Genome assembly of Hibiscus sabdariffa L. provides insights into metabolisms of medicinal natural products.</title>
        <authorList>
            <person name="Kim T."/>
        </authorList>
    </citation>
    <scope>NUCLEOTIDE SEQUENCE [LARGE SCALE GENOMIC DNA]</scope>
    <source>
        <strain evidence="1">TK-2024</strain>
        <tissue evidence="1">Old leaves</tissue>
    </source>
</reference>
<protein>
    <submittedName>
        <fullName evidence="1">Uncharacterized protein</fullName>
    </submittedName>
</protein>
<accession>A0ABR2FR52</accession>
<name>A0ABR2FR52_9ROSI</name>
<dbReference type="EMBL" id="JBBPBM010000005">
    <property type="protein sequence ID" value="KAK8584489.1"/>
    <property type="molecule type" value="Genomic_DNA"/>
</dbReference>
<evidence type="ECO:0000313" key="2">
    <source>
        <dbReference type="Proteomes" id="UP001472677"/>
    </source>
</evidence>
<dbReference type="Proteomes" id="UP001472677">
    <property type="component" value="Unassembled WGS sequence"/>
</dbReference>
<dbReference type="PANTHER" id="PTHR48475:SF2">
    <property type="entry name" value="RIBONUCLEASE H"/>
    <property type="match status" value="1"/>
</dbReference>
<evidence type="ECO:0000313" key="1">
    <source>
        <dbReference type="EMBL" id="KAK8584489.1"/>
    </source>
</evidence>
<gene>
    <name evidence="1" type="ORF">V6N12_068732</name>
</gene>
<organism evidence="1 2">
    <name type="scientific">Hibiscus sabdariffa</name>
    <name type="common">roselle</name>
    <dbReference type="NCBI Taxonomy" id="183260"/>
    <lineage>
        <taxon>Eukaryota</taxon>
        <taxon>Viridiplantae</taxon>
        <taxon>Streptophyta</taxon>
        <taxon>Embryophyta</taxon>
        <taxon>Tracheophyta</taxon>
        <taxon>Spermatophyta</taxon>
        <taxon>Magnoliopsida</taxon>
        <taxon>eudicotyledons</taxon>
        <taxon>Gunneridae</taxon>
        <taxon>Pentapetalae</taxon>
        <taxon>rosids</taxon>
        <taxon>malvids</taxon>
        <taxon>Malvales</taxon>
        <taxon>Malvaceae</taxon>
        <taxon>Malvoideae</taxon>
        <taxon>Hibiscus</taxon>
    </lineage>
</organism>
<keyword evidence="2" id="KW-1185">Reference proteome</keyword>
<dbReference type="PANTHER" id="PTHR48475">
    <property type="entry name" value="RIBONUCLEASE H"/>
    <property type="match status" value="1"/>
</dbReference>